<feature type="transmembrane region" description="Helical" evidence="9">
    <location>
        <begin position="239"/>
        <end position="260"/>
    </location>
</feature>
<dbReference type="PRINTS" id="PR01463">
    <property type="entry name" value="EAGCHANLFMLY"/>
</dbReference>
<dbReference type="AlphaFoldDB" id="A0A1R2AXL4"/>
<evidence type="ECO:0000256" key="1">
    <source>
        <dbReference type="ARBA" id="ARBA00004141"/>
    </source>
</evidence>
<sequence length="743" mass="86110">MFGVFTNKNTFGQEIEAENSGSVISRENASITARRGSFFSRRGSKTQQEIKMQRACSLIDEVIIDEQEPRFRERTEFFQMKFVIFPDDAFKILWDILILCLMLYTLFVVPFRIAFPVTDSKPWLVADLFVDCLFMTDVVVNCLSAYYINDDEIETSNKQILKNYFKTWMIFDISASIPFQLIFDNGNWKSLIRFGRLPRLYRLIKLAKIIRILKAQQGFQKFIDKVGLNFKIPLALKRLLYFLIVFGIICHLITCLWYFASTLQDNQYDNWVNKYGIENYSIFNLYTASLYWTVTTLATVGYGDIVPANSAERGICIIVMLGGVFFYSYTIGTITSLMTDMGKKKAKLAHKLLILQDIDKNYSIGSRLFKEIKSAMEFDQSRFDKEKDEMIASLPKKLALQLNLYMNKKLVEKNKFFKGRQIPFISTVLTCLRPLRVKSKNRLFEKGEFATDMYFVTVGELSLYDTFNASEISFMEVIEGDYFGDVAVILSIPHEYNVKTVKDTQLLVLSRDDLVIKILNIDDNLKKDLNDKAKARQEYLNEKKDKAVSEYIRNKNLVKSVANEKKSDYNGAIYSYQSEQNTRRLKKIRNTLTPKAQTMLEFANVDNEVDILKSNLEFLKTAVSKFQEQIIENKYVRPKEKHKEFTSRLMMPVAKSLQSHIFKKVPPEESIKLQNISNENPFEYVQDQSNNLMNDKELSMKINIENSEGDIVMLKSGNPKNENEKDKSFPVDFILNPGLSPSK</sequence>
<evidence type="ECO:0000256" key="2">
    <source>
        <dbReference type="ARBA" id="ARBA00022448"/>
    </source>
</evidence>
<dbReference type="Gene3D" id="1.10.287.70">
    <property type="match status" value="1"/>
</dbReference>
<evidence type="ECO:0000256" key="3">
    <source>
        <dbReference type="ARBA" id="ARBA00022692"/>
    </source>
</evidence>
<dbReference type="FunFam" id="1.10.287.70:FF:000123">
    <property type="entry name" value="Potassium channel KAT3"/>
    <property type="match status" value="1"/>
</dbReference>
<evidence type="ECO:0000256" key="8">
    <source>
        <dbReference type="SAM" id="MobiDB-lite"/>
    </source>
</evidence>
<keyword evidence="12" id="KW-1185">Reference proteome</keyword>
<evidence type="ECO:0000256" key="4">
    <source>
        <dbReference type="ARBA" id="ARBA00022989"/>
    </source>
</evidence>
<dbReference type="PANTHER" id="PTHR47823:SF9">
    <property type="entry name" value="CHROMOSOME UNDETERMINED SCAFFOLD_10, WHOLE GENOME SHOTGUN SEQUENCE"/>
    <property type="match status" value="1"/>
</dbReference>
<accession>A0A1R2AXL4</accession>
<dbReference type="SUPFAM" id="SSF51206">
    <property type="entry name" value="cAMP-binding domain-like"/>
    <property type="match status" value="1"/>
</dbReference>
<feature type="region of interest" description="Disordered" evidence="8">
    <location>
        <begin position="716"/>
        <end position="743"/>
    </location>
</feature>
<feature type="domain" description="Cyclic nucleotide-binding" evidence="10">
    <location>
        <begin position="416"/>
        <end position="535"/>
    </location>
</feature>
<dbReference type="InterPro" id="IPR018490">
    <property type="entry name" value="cNMP-bd_dom_sf"/>
</dbReference>
<evidence type="ECO:0000256" key="5">
    <source>
        <dbReference type="ARBA" id="ARBA00023065"/>
    </source>
</evidence>
<dbReference type="InterPro" id="IPR005821">
    <property type="entry name" value="Ion_trans_dom"/>
</dbReference>
<dbReference type="SUPFAM" id="SSF81324">
    <property type="entry name" value="Voltage-gated potassium channels"/>
    <property type="match status" value="1"/>
</dbReference>
<gene>
    <name evidence="11" type="ORF">SteCoe_33079</name>
</gene>
<dbReference type="GO" id="GO:0016020">
    <property type="term" value="C:membrane"/>
    <property type="evidence" value="ECO:0007669"/>
    <property type="project" value="UniProtKB-SubCell"/>
</dbReference>
<reference evidence="11 12" key="1">
    <citation type="submission" date="2016-11" db="EMBL/GenBank/DDBJ databases">
        <title>The macronuclear genome of Stentor coeruleus: a giant cell with tiny introns.</title>
        <authorList>
            <person name="Slabodnick M."/>
            <person name="Ruby J.G."/>
            <person name="Reiff S.B."/>
            <person name="Swart E.C."/>
            <person name="Gosai S."/>
            <person name="Prabakaran S."/>
            <person name="Witkowska E."/>
            <person name="Larue G.E."/>
            <person name="Fisher S."/>
            <person name="Freeman R.M."/>
            <person name="Gunawardena J."/>
            <person name="Chu W."/>
            <person name="Stover N.A."/>
            <person name="Gregory B.D."/>
            <person name="Nowacki M."/>
            <person name="Derisi J."/>
            <person name="Roy S.W."/>
            <person name="Marshall W.F."/>
            <person name="Sood P."/>
        </authorList>
    </citation>
    <scope>NUCLEOTIDE SEQUENCE [LARGE SCALE GENOMIC DNA]</scope>
    <source>
        <strain evidence="11">WM001</strain>
    </source>
</reference>
<comment type="caution">
    <text evidence="11">The sequence shown here is derived from an EMBL/GenBank/DDBJ whole genome shotgun (WGS) entry which is preliminary data.</text>
</comment>
<protein>
    <recommendedName>
        <fullName evidence="10">Cyclic nucleotide-binding domain-containing protein</fullName>
    </recommendedName>
</protein>
<keyword evidence="4 9" id="KW-1133">Transmembrane helix</keyword>
<keyword evidence="7" id="KW-0407">Ion channel</keyword>
<keyword evidence="5" id="KW-0406">Ion transport</keyword>
<dbReference type="EMBL" id="MPUH01001222">
    <property type="protein sequence ID" value="OMJ69246.1"/>
    <property type="molecule type" value="Genomic_DNA"/>
</dbReference>
<comment type="subcellular location">
    <subcellularLocation>
        <location evidence="1">Membrane</location>
        <topology evidence="1">Multi-pass membrane protein</topology>
    </subcellularLocation>
</comment>
<feature type="transmembrane region" description="Helical" evidence="9">
    <location>
        <begin position="92"/>
        <end position="111"/>
    </location>
</feature>
<dbReference type="PROSITE" id="PS50042">
    <property type="entry name" value="CNMP_BINDING_3"/>
    <property type="match status" value="1"/>
</dbReference>
<dbReference type="OrthoDB" id="298434at2759"/>
<dbReference type="Pfam" id="PF00520">
    <property type="entry name" value="Ion_trans"/>
    <property type="match status" value="1"/>
</dbReference>
<evidence type="ECO:0000256" key="7">
    <source>
        <dbReference type="ARBA" id="ARBA00023303"/>
    </source>
</evidence>
<feature type="transmembrane region" description="Helical" evidence="9">
    <location>
        <begin position="315"/>
        <end position="338"/>
    </location>
</feature>
<evidence type="ECO:0000259" key="10">
    <source>
        <dbReference type="PROSITE" id="PS50042"/>
    </source>
</evidence>
<evidence type="ECO:0000256" key="6">
    <source>
        <dbReference type="ARBA" id="ARBA00023136"/>
    </source>
</evidence>
<dbReference type="InterPro" id="IPR000595">
    <property type="entry name" value="cNMP-bd_dom"/>
</dbReference>
<feature type="transmembrane region" description="Helical" evidence="9">
    <location>
        <begin position="123"/>
        <end position="148"/>
    </location>
</feature>
<proteinExistence type="predicted"/>
<keyword evidence="2" id="KW-0813">Transport</keyword>
<dbReference type="InterPro" id="IPR014710">
    <property type="entry name" value="RmlC-like_jellyroll"/>
</dbReference>
<keyword evidence="3 9" id="KW-0812">Transmembrane</keyword>
<organism evidence="11 12">
    <name type="scientific">Stentor coeruleus</name>
    <dbReference type="NCBI Taxonomy" id="5963"/>
    <lineage>
        <taxon>Eukaryota</taxon>
        <taxon>Sar</taxon>
        <taxon>Alveolata</taxon>
        <taxon>Ciliophora</taxon>
        <taxon>Postciliodesmatophora</taxon>
        <taxon>Heterotrichea</taxon>
        <taxon>Heterotrichida</taxon>
        <taxon>Stentoridae</taxon>
        <taxon>Stentor</taxon>
    </lineage>
</organism>
<evidence type="ECO:0000313" key="12">
    <source>
        <dbReference type="Proteomes" id="UP000187209"/>
    </source>
</evidence>
<dbReference type="GO" id="GO:0005249">
    <property type="term" value="F:voltage-gated potassium channel activity"/>
    <property type="evidence" value="ECO:0007669"/>
    <property type="project" value="InterPro"/>
</dbReference>
<dbReference type="CDD" id="cd00038">
    <property type="entry name" value="CAP_ED"/>
    <property type="match status" value="1"/>
</dbReference>
<feature type="transmembrane region" description="Helical" evidence="9">
    <location>
        <begin position="280"/>
        <end position="303"/>
    </location>
</feature>
<evidence type="ECO:0000313" key="11">
    <source>
        <dbReference type="EMBL" id="OMJ69246.1"/>
    </source>
</evidence>
<dbReference type="Proteomes" id="UP000187209">
    <property type="component" value="Unassembled WGS sequence"/>
</dbReference>
<keyword evidence="6 9" id="KW-0472">Membrane</keyword>
<dbReference type="InterPro" id="IPR003938">
    <property type="entry name" value="K_chnl_volt-dep_EAG/ELK/ERG"/>
</dbReference>
<dbReference type="Pfam" id="PF00027">
    <property type="entry name" value="cNMP_binding"/>
    <property type="match status" value="1"/>
</dbReference>
<dbReference type="Gene3D" id="2.60.120.10">
    <property type="entry name" value="Jelly Rolls"/>
    <property type="match status" value="1"/>
</dbReference>
<name>A0A1R2AXL4_9CILI</name>
<dbReference type="PANTHER" id="PTHR47823">
    <property type="entry name" value="ION_TRANS DOMAIN-CONTAINING PROTEIN"/>
    <property type="match status" value="1"/>
</dbReference>
<evidence type="ECO:0000256" key="9">
    <source>
        <dbReference type="SAM" id="Phobius"/>
    </source>
</evidence>